<proteinExistence type="predicted"/>
<dbReference type="GO" id="GO:0016787">
    <property type="term" value="F:hydrolase activity"/>
    <property type="evidence" value="ECO:0007669"/>
    <property type="project" value="InterPro"/>
</dbReference>
<protein>
    <recommendedName>
        <fullName evidence="2">Alpha/beta hydrolase fold-3 domain-containing protein</fullName>
    </recommendedName>
</protein>
<feature type="compositionally biased region" description="Basic and acidic residues" evidence="1">
    <location>
        <begin position="244"/>
        <end position="256"/>
    </location>
</feature>
<dbReference type="EMBL" id="JAPEVB010000003">
    <property type="protein sequence ID" value="KAJ4392351.1"/>
    <property type="molecule type" value="Genomic_DNA"/>
</dbReference>
<sequence>MFLRVYTMWIAIKPLQRDKHLAESEYFMRRRRLLIPSRDPGRCIKADMYLPPETSFKDSAGPRPVLLNYHGSGFVLTGLLGSNILYCARVAFELGIIVIDADYRKAPEHPFPAASNDVEDVLRWISSSAAEEADWLLDKTRVAISGFSSGGSLALAAASVVRTDAHPALGVDIRAVVGIYPSTDLVTPPEKKRPPKEGIGKTSPGFLRICLDCYVPDQEQRADPRASPGRADPNTFPQSVAIFTKRDTMRRKSDDE</sequence>
<dbReference type="SUPFAM" id="SSF53474">
    <property type="entry name" value="alpha/beta-Hydrolases"/>
    <property type="match status" value="1"/>
</dbReference>
<evidence type="ECO:0000313" key="3">
    <source>
        <dbReference type="EMBL" id="KAJ4392351.1"/>
    </source>
</evidence>
<accession>A0A9W8YTT0</accession>
<feature type="domain" description="Alpha/beta hydrolase fold-3" evidence="2">
    <location>
        <begin position="66"/>
        <end position="253"/>
    </location>
</feature>
<dbReference type="InterPro" id="IPR029058">
    <property type="entry name" value="AB_hydrolase_fold"/>
</dbReference>
<dbReference type="PANTHER" id="PTHR23024:SF242">
    <property type="entry name" value="ALPHA_BETA HYDROLASE FOLD-3 DOMAIN-CONTAINING PROTEIN-RELATED"/>
    <property type="match status" value="1"/>
</dbReference>
<dbReference type="PANTHER" id="PTHR23024">
    <property type="entry name" value="ARYLACETAMIDE DEACETYLASE"/>
    <property type="match status" value="1"/>
</dbReference>
<gene>
    <name evidence="3" type="ORF">N0V93_005977</name>
</gene>
<dbReference type="InterPro" id="IPR013094">
    <property type="entry name" value="AB_hydrolase_3"/>
</dbReference>
<feature type="region of interest" description="Disordered" evidence="1">
    <location>
        <begin position="219"/>
        <end position="256"/>
    </location>
</feature>
<dbReference type="Pfam" id="PF07859">
    <property type="entry name" value="Abhydrolase_3"/>
    <property type="match status" value="1"/>
</dbReference>
<dbReference type="InterPro" id="IPR050466">
    <property type="entry name" value="Carboxylest/Gibb_receptor"/>
</dbReference>
<dbReference type="OrthoDB" id="19653at2759"/>
<name>A0A9W8YTT0_9PEZI</name>
<evidence type="ECO:0000259" key="2">
    <source>
        <dbReference type="Pfam" id="PF07859"/>
    </source>
</evidence>
<evidence type="ECO:0000256" key="1">
    <source>
        <dbReference type="SAM" id="MobiDB-lite"/>
    </source>
</evidence>
<dbReference type="Gene3D" id="3.40.50.1820">
    <property type="entry name" value="alpha/beta hydrolase"/>
    <property type="match status" value="1"/>
</dbReference>
<dbReference type="AlphaFoldDB" id="A0A9W8YTT0"/>
<evidence type="ECO:0000313" key="4">
    <source>
        <dbReference type="Proteomes" id="UP001140453"/>
    </source>
</evidence>
<reference evidence="3" key="1">
    <citation type="submission" date="2022-10" db="EMBL/GenBank/DDBJ databases">
        <title>Tapping the CABI collections for fungal endophytes: first genome assemblies for Collariella, Neodidymelliopsis, Ascochyta clinopodiicola, Didymella pomorum, Didymosphaeria variabile, Neocosmospora piperis and Neocucurbitaria cava.</title>
        <authorList>
            <person name="Hill R."/>
        </authorList>
    </citation>
    <scope>NUCLEOTIDE SEQUENCE</scope>
    <source>
        <strain evidence="3">IMI 355082</strain>
    </source>
</reference>
<keyword evidence="4" id="KW-1185">Reference proteome</keyword>
<comment type="caution">
    <text evidence="3">The sequence shown here is derived from an EMBL/GenBank/DDBJ whole genome shotgun (WGS) entry which is preliminary data.</text>
</comment>
<dbReference type="Proteomes" id="UP001140453">
    <property type="component" value="Unassembled WGS sequence"/>
</dbReference>
<organism evidence="3 4">
    <name type="scientific">Gnomoniopsis smithogilvyi</name>
    <dbReference type="NCBI Taxonomy" id="1191159"/>
    <lineage>
        <taxon>Eukaryota</taxon>
        <taxon>Fungi</taxon>
        <taxon>Dikarya</taxon>
        <taxon>Ascomycota</taxon>
        <taxon>Pezizomycotina</taxon>
        <taxon>Sordariomycetes</taxon>
        <taxon>Sordariomycetidae</taxon>
        <taxon>Diaporthales</taxon>
        <taxon>Gnomoniaceae</taxon>
        <taxon>Gnomoniopsis</taxon>
    </lineage>
</organism>